<comment type="caution">
    <text evidence="1">The sequence shown here is derived from an EMBL/GenBank/DDBJ whole genome shotgun (WGS) entry which is preliminary data.</text>
</comment>
<dbReference type="EMBL" id="JBHTJR010000004">
    <property type="protein sequence ID" value="MFD0991633.1"/>
    <property type="molecule type" value="Genomic_DNA"/>
</dbReference>
<protein>
    <recommendedName>
        <fullName evidence="3">Lipoprotein</fullName>
    </recommendedName>
</protein>
<gene>
    <name evidence="1" type="ORF">ACFQ1U_00300</name>
</gene>
<evidence type="ECO:0008006" key="3">
    <source>
        <dbReference type="Google" id="ProtNLM"/>
    </source>
</evidence>
<organism evidence="1 2">
    <name type="scientific">Tenacibaculum geojense</name>
    <dbReference type="NCBI Taxonomy" id="915352"/>
    <lineage>
        <taxon>Bacteria</taxon>
        <taxon>Pseudomonadati</taxon>
        <taxon>Bacteroidota</taxon>
        <taxon>Flavobacteriia</taxon>
        <taxon>Flavobacteriales</taxon>
        <taxon>Flavobacteriaceae</taxon>
        <taxon>Tenacibaculum</taxon>
    </lineage>
</organism>
<evidence type="ECO:0000313" key="2">
    <source>
        <dbReference type="Proteomes" id="UP001597062"/>
    </source>
</evidence>
<reference evidence="2" key="1">
    <citation type="journal article" date="2019" name="Int. J. Syst. Evol. Microbiol.">
        <title>The Global Catalogue of Microorganisms (GCM) 10K type strain sequencing project: providing services to taxonomists for standard genome sequencing and annotation.</title>
        <authorList>
            <consortium name="The Broad Institute Genomics Platform"/>
            <consortium name="The Broad Institute Genome Sequencing Center for Infectious Disease"/>
            <person name="Wu L."/>
            <person name="Ma J."/>
        </authorList>
    </citation>
    <scope>NUCLEOTIDE SEQUENCE [LARGE SCALE GENOMIC DNA]</scope>
    <source>
        <strain evidence="2">CCUG 60527</strain>
    </source>
</reference>
<dbReference type="RefSeq" id="WP_386104125.1">
    <property type="nucleotide sequence ID" value="NZ_JBHTJR010000004.1"/>
</dbReference>
<sequence>MKSNKLLKFGLVLFGLSLMLWNCEKEENQLNSSINNSNFISTAAINEVQQFLDDTNGSSKRASNNFNLITDFDKLSYAKIENSNELLAIVPANIEGKKMYSRILITKVNNSVRGVLFSMTQNYGNSESNFTGKAYISDLQGNFINGLVYENGIPVKNYN</sequence>
<name>A0ABW3JM82_9FLAO</name>
<proteinExistence type="predicted"/>
<keyword evidence="2" id="KW-1185">Reference proteome</keyword>
<evidence type="ECO:0000313" key="1">
    <source>
        <dbReference type="EMBL" id="MFD0991633.1"/>
    </source>
</evidence>
<accession>A0ABW3JM82</accession>
<dbReference type="Proteomes" id="UP001597062">
    <property type="component" value="Unassembled WGS sequence"/>
</dbReference>